<evidence type="ECO:0000313" key="1">
    <source>
        <dbReference type="EMBL" id="CDS00918.1"/>
    </source>
</evidence>
<organism evidence="1 2">
    <name type="scientific">Sporisorium scitamineum</name>
    <dbReference type="NCBI Taxonomy" id="49012"/>
    <lineage>
        <taxon>Eukaryota</taxon>
        <taxon>Fungi</taxon>
        <taxon>Dikarya</taxon>
        <taxon>Basidiomycota</taxon>
        <taxon>Ustilaginomycotina</taxon>
        <taxon>Ustilaginomycetes</taxon>
        <taxon>Ustilaginales</taxon>
        <taxon>Ustilaginaceae</taxon>
        <taxon>Sporisorium</taxon>
    </lineage>
</organism>
<dbReference type="AlphaFoldDB" id="A0A0F7RZZ8"/>
<protein>
    <submittedName>
        <fullName evidence="1">Uncharacterized protein</fullName>
    </submittedName>
</protein>
<keyword evidence="2" id="KW-1185">Reference proteome</keyword>
<dbReference type="EMBL" id="CCFA01003227">
    <property type="protein sequence ID" value="CDS00918.1"/>
    <property type="molecule type" value="Genomic_DNA"/>
</dbReference>
<accession>A0A0F7RZZ8</accession>
<dbReference type="Proteomes" id="UP000242770">
    <property type="component" value="Unassembled WGS sequence"/>
</dbReference>
<reference evidence="2" key="1">
    <citation type="submission" date="2014-06" db="EMBL/GenBank/DDBJ databases">
        <authorList>
            <person name="Berkman P.J."/>
        </authorList>
    </citation>
    <scope>NUCLEOTIDE SEQUENCE [LARGE SCALE GENOMIC DNA]</scope>
</reference>
<gene>
    <name evidence="1" type="primary">SSCI54200.1</name>
</gene>
<sequence length="48" mass="5292">MPSMLLMEYAKTITQPLGEIICEYNVASTNIFNVDETGFMFGNGGDNN</sequence>
<name>A0A0F7RZZ8_9BASI</name>
<proteinExistence type="predicted"/>
<evidence type="ECO:0000313" key="2">
    <source>
        <dbReference type="Proteomes" id="UP000242770"/>
    </source>
</evidence>